<dbReference type="OrthoDB" id="3170426at2"/>
<dbReference type="Proteomes" id="UP000182975">
    <property type="component" value="Unassembled WGS sequence"/>
</dbReference>
<accession>A0A172RYT5</accession>
<dbReference type="AlphaFoldDB" id="A0A172RYT5"/>
<gene>
    <name evidence="1" type="ORF">SAMN02910314_00921</name>
</gene>
<dbReference type="STRING" id="79604.AAY81_06780"/>
<sequence length="199" mass="22292">MLESAQSQVANAPEITYVKWRTPGEELSSTALIVAHLTREHICRPRRICVAVPNRTWAIRMREVLDDMDRNTVGLHTKHVKIAYYNAIEDNYDWLFLMGCVDGFIPPAQASGTTIQTNDEARAAWGNAFNHATKRVIASSFAKADATFAKAAGIQSDRRKMEHGRVMAMCKPTPFLRDKGRFRPSTVGGQALLRSFNLN</sequence>
<organism evidence="1 2">
    <name type="scientific">Denitrobacterium detoxificans</name>
    <dbReference type="NCBI Taxonomy" id="79604"/>
    <lineage>
        <taxon>Bacteria</taxon>
        <taxon>Bacillati</taxon>
        <taxon>Actinomycetota</taxon>
        <taxon>Coriobacteriia</taxon>
        <taxon>Eggerthellales</taxon>
        <taxon>Eggerthellaceae</taxon>
        <taxon>Denitrobacterium</taxon>
    </lineage>
</organism>
<dbReference type="RefSeq" id="WP_066663049.1">
    <property type="nucleotide sequence ID" value="NZ_CP011402.1"/>
</dbReference>
<protein>
    <submittedName>
        <fullName evidence="1">Uncharacterized protein</fullName>
    </submittedName>
</protein>
<dbReference type="EMBL" id="FOEC01000004">
    <property type="protein sequence ID" value="SEO70166.1"/>
    <property type="molecule type" value="Genomic_DNA"/>
</dbReference>
<reference evidence="2" key="1">
    <citation type="submission" date="2016-10" db="EMBL/GenBank/DDBJ databases">
        <authorList>
            <person name="Varghese N."/>
        </authorList>
    </citation>
    <scope>NUCLEOTIDE SEQUENCE [LARGE SCALE GENOMIC DNA]</scope>
    <source>
        <strain evidence="2">DSM 21843</strain>
    </source>
</reference>
<keyword evidence="2" id="KW-1185">Reference proteome</keyword>
<evidence type="ECO:0000313" key="1">
    <source>
        <dbReference type="EMBL" id="SEO70166.1"/>
    </source>
</evidence>
<evidence type="ECO:0000313" key="2">
    <source>
        <dbReference type="Proteomes" id="UP000182975"/>
    </source>
</evidence>
<proteinExistence type="predicted"/>
<dbReference type="KEGG" id="ddt:AAY81_06780"/>
<name>A0A172RYT5_9ACTN</name>